<dbReference type="HAMAP" id="MF_00277">
    <property type="entry name" value="PII_uridylyl_transf"/>
    <property type="match status" value="1"/>
</dbReference>
<evidence type="ECO:0000259" key="2">
    <source>
        <dbReference type="PROSITE" id="PS51671"/>
    </source>
</evidence>
<dbReference type="EMBL" id="UINC01188188">
    <property type="protein sequence ID" value="SVE01281.1"/>
    <property type="molecule type" value="Genomic_DNA"/>
</dbReference>
<dbReference type="Gene3D" id="1.10.3210.10">
    <property type="entry name" value="Hypothetical protein af1432"/>
    <property type="match status" value="1"/>
</dbReference>
<dbReference type="PROSITE" id="PS51831">
    <property type="entry name" value="HD"/>
    <property type="match status" value="1"/>
</dbReference>
<feature type="domain" description="ACT" evidence="2">
    <location>
        <begin position="228"/>
        <end position="254"/>
    </location>
</feature>
<dbReference type="PROSITE" id="PS51671">
    <property type="entry name" value="ACT"/>
    <property type="match status" value="1"/>
</dbReference>
<name>A0A383A0S9_9ZZZZ</name>
<keyword evidence="1" id="KW-0378">Hydrolase</keyword>
<dbReference type="PANTHER" id="PTHR47320:SF1">
    <property type="entry name" value="BIFUNCTIONAL URIDYLYLTRANSFERASE_URIDYLYL-REMOVING ENZYME"/>
    <property type="match status" value="1"/>
</dbReference>
<evidence type="ECO:0008006" key="5">
    <source>
        <dbReference type="Google" id="ProtNLM"/>
    </source>
</evidence>
<dbReference type="InterPro" id="IPR010043">
    <property type="entry name" value="UTase/UR"/>
</dbReference>
<dbReference type="PANTHER" id="PTHR47320">
    <property type="entry name" value="BIFUNCTIONAL URIDYLYLTRANSFERASE/URIDYLYL-REMOVING ENZYME"/>
    <property type="match status" value="1"/>
</dbReference>
<dbReference type="AlphaFoldDB" id="A0A383A0S9"/>
<feature type="domain" description="HD" evidence="3">
    <location>
        <begin position="1"/>
        <end position="110"/>
    </location>
</feature>
<dbReference type="Pfam" id="PF01966">
    <property type="entry name" value="HD"/>
    <property type="match status" value="1"/>
</dbReference>
<organism evidence="4">
    <name type="scientific">marine metagenome</name>
    <dbReference type="NCBI Taxonomy" id="408172"/>
    <lineage>
        <taxon>unclassified sequences</taxon>
        <taxon>metagenomes</taxon>
        <taxon>ecological metagenomes</taxon>
    </lineage>
</organism>
<reference evidence="4" key="1">
    <citation type="submission" date="2018-05" db="EMBL/GenBank/DDBJ databases">
        <authorList>
            <person name="Lanie J.A."/>
            <person name="Ng W.-L."/>
            <person name="Kazmierczak K.M."/>
            <person name="Andrzejewski T.M."/>
            <person name="Davidsen T.M."/>
            <person name="Wayne K.J."/>
            <person name="Tettelin H."/>
            <person name="Glass J.I."/>
            <person name="Rusch D."/>
            <person name="Podicherti R."/>
            <person name="Tsui H.-C.T."/>
            <person name="Winkler M.E."/>
        </authorList>
    </citation>
    <scope>NUCLEOTIDE SEQUENCE</scope>
</reference>
<dbReference type="InterPro" id="IPR002912">
    <property type="entry name" value="ACT_dom"/>
</dbReference>
<dbReference type="GO" id="GO:0008773">
    <property type="term" value="F:[protein-PII] uridylyltransferase activity"/>
    <property type="evidence" value="ECO:0007669"/>
    <property type="project" value="InterPro"/>
</dbReference>
<accession>A0A383A0S9</accession>
<proteinExistence type="inferred from homology"/>
<gene>
    <name evidence="4" type="ORF">METZ01_LOCUS454135</name>
</gene>
<sequence>QIERGELAEELPLATQIAPKILSRGVLYLALFLHDLAKGGRGDHSKAGARVAIKLGPRLGLSAQETEQTAWLVRNHLIFSDTAFKRDVNDPQTLADFIAQVQSVERLRLLAVLTAADIRAVGPGRWNAWKGALLRELYHRAEEVLTGGHEAEGKAARVSAAQNTLRAALDDWLGEDIERFTTRLFPPYWLAFESATHMRHAHLVRDADARGAFLELDTRVDKKRAATEITLYAKDQPGMFTAVAGAIAAAGASI</sequence>
<dbReference type="SUPFAM" id="SSF109604">
    <property type="entry name" value="HD-domain/PDEase-like"/>
    <property type="match status" value="1"/>
</dbReference>
<dbReference type="InterPro" id="IPR006674">
    <property type="entry name" value="HD_domain"/>
</dbReference>
<evidence type="ECO:0000256" key="1">
    <source>
        <dbReference type="ARBA" id="ARBA00022801"/>
    </source>
</evidence>
<protein>
    <recommendedName>
        <fullName evidence="5">HD domain-containing protein</fullName>
    </recommendedName>
</protein>
<feature type="non-terminal residue" evidence="4">
    <location>
        <position position="254"/>
    </location>
</feature>
<evidence type="ECO:0000259" key="3">
    <source>
        <dbReference type="PROSITE" id="PS51831"/>
    </source>
</evidence>
<dbReference type="GO" id="GO:0016787">
    <property type="term" value="F:hydrolase activity"/>
    <property type="evidence" value="ECO:0007669"/>
    <property type="project" value="UniProtKB-KW"/>
</dbReference>
<evidence type="ECO:0000313" key="4">
    <source>
        <dbReference type="EMBL" id="SVE01281.1"/>
    </source>
</evidence>
<feature type="non-terminal residue" evidence="4">
    <location>
        <position position="1"/>
    </location>
</feature>